<gene>
    <name evidence="2" type="ORF">g.54491</name>
</gene>
<feature type="domain" description="Death" evidence="1">
    <location>
        <begin position="26"/>
        <end position="99"/>
    </location>
</feature>
<reference evidence="2" key="1">
    <citation type="submission" date="2015-11" db="EMBL/GenBank/DDBJ databases">
        <title>De novo transcriptome assembly of four potential Pierce s Disease insect vectors from Arizona vineyards.</title>
        <authorList>
            <person name="Tassone E.E."/>
        </authorList>
    </citation>
    <scope>NUCLEOTIDE SEQUENCE</scope>
</reference>
<evidence type="ECO:0000259" key="1">
    <source>
        <dbReference type="PROSITE" id="PS50017"/>
    </source>
</evidence>
<sequence length="120" mass="13717">GGVWDGQDRLRPVLHKLAHRQLDAGDWKRLAHHWAFTEEQIRAIEHQYTGPNSYKEHTYRMLVIWSEGLNQEVNPVKSLCEGLCAINKKGVAESIRKKMSEDIELPQKGGNLCCPSCSMF</sequence>
<proteinExistence type="predicted"/>
<protein>
    <recommendedName>
        <fullName evidence="1">Death domain-containing protein</fullName>
    </recommendedName>
</protein>
<dbReference type="Gene3D" id="1.10.533.10">
    <property type="entry name" value="Death Domain, Fas"/>
    <property type="match status" value="1"/>
</dbReference>
<organism evidence="2">
    <name type="scientific">Graphocephala atropunctata</name>
    <dbReference type="NCBI Taxonomy" id="36148"/>
    <lineage>
        <taxon>Eukaryota</taxon>
        <taxon>Metazoa</taxon>
        <taxon>Ecdysozoa</taxon>
        <taxon>Arthropoda</taxon>
        <taxon>Hexapoda</taxon>
        <taxon>Insecta</taxon>
        <taxon>Pterygota</taxon>
        <taxon>Neoptera</taxon>
        <taxon>Paraneoptera</taxon>
        <taxon>Hemiptera</taxon>
        <taxon>Auchenorrhyncha</taxon>
        <taxon>Membracoidea</taxon>
        <taxon>Cicadellidae</taxon>
        <taxon>Cicadellinae</taxon>
        <taxon>Cicadellini</taxon>
        <taxon>Graphocephala</taxon>
    </lineage>
</organism>
<dbReference type="PROSITE" id="PS50017">
    <property type="entry name" value="DEATH_DOMAIN"/>
    <property type="match status" value="1"/>
</dbReference>
<dbReference type="SUPFAM" id="SSF47986">
    <property type="entry name" value="DEATH domain"/>
    <property type="match status" value="1"/>
</dbReference>
<dbReference type="InterPro" id="IPR011029">
    <property type="entry name" value="DEATH-like_dom_sf"/>
</dbReference>
<dbReference type="GO" id="GO:0007165">
    <property type="term" value="P:signal transduction"/>
    <property type="evidence" value="ECO:0007669"/>
    <property type="project" value="InterPro"/>
</dbReference>
<dbReference type="AlphaFoldDB" id="A0A1B6LJ34"/>
<accession>A0A1B6LJ34</accession>
<name>A0A1B6LJ34_9HEMI</name>
<dbReference type="CDD" id="cd01670">
    <property type="entry name" value="Death"/>
    <property type="match status" value="1"/>
</dbReference>
<feature type="non-terminal residue" evidence="2">
    <location>
        <position position="1"/>
    </location>
</feature>
<dbReference type="EMBL" id="GEBQ01016319">
    <property type="protein sequence ID" value="JAT23658.1"/>
    <property type="molecule type" value="Transcribed_RNA"/>
</dbReference>
<dbReference type="Pfam" id="PF00531">
    <property type="entry name" value="Death"/>
    <property type="match status" value="1"/>
</dbReference>
<evidence type="ECO:0000313" key="2">
    <source>
        <dbReference type="EMBL" id="JAT23658.1"/>
    </source>
</evidence>
<dbReference type="InterPro" id="IPR000488">
    <property type="entry name" value="Death_dom"/>
</dbReference>